<gene>
    <name evidence="9" type="ORF">HannXRQ_Chr01g0013441</name>
    <name evidence="8" type="ORF">HanXRQr2_Chr01g0020231</name>
</gene>
<evidence type="ECO:0000256" key="4">
    <source>
        <dbReference type="ARBA" id="ARBA00023136"/>
    </source>
</evidence>
<dbReference type="FunCoup" id="A0A251VN02">
    <property type="interactions" value="1481"/>
</dbReference>
<evidence type="ECO:0000256" key="6">
    <source>
        <dbReference type="SAM" id="Phobius"/>
    </source>
</evidence>
<dbReference type="GO" id="GO:0005783">
    <property type="term" value="C:endoplasmic reticulum"/>
    <property type="evidence" value="ECO:0000318"/>
    <property type="project" value="GO_Central"/>
</dbReference>
<dbReference type="InParanoid" id="A0A251VN02"/>
<keyword evidence="3 6" id="KW-1133">Transmembrane helix</keyword>
<feature type="transmembrane region" description="Helical" evidence="6">
    <location>
        <begin position="75"/>
        <end position="95"/>
    </location>
</feature>
<accession>A0A251VN02</accession>
<keyword evidence="4 5" id="KW-0472">Membrane</keyword>
<keyword evidence="10" id="KW-1185">Reference proteome</keyword>
<protein>
    <submittedName>
        <fullName evidence="9">Putative TRAM/LAG1/CLN8-like domain-containing protein</fullName>
    </submittedName>
    <submittedName>
        <fullName evidence="8">TRAM/LAG1/CLN8 domain-containing protein</fullName>
    </submittedName>
</protein>
<feature type="transmembrane region" description="Helical" evidence="6">
    <location>
        <begin position="115"/>
        <end position="135"/>
    </location>
</feature>
<evidence type="ECO:0000256" key="5">
    <source>
        <dbReference type="PROSITE-ProRule" id="PRU00205"/>
    </source>
</evidence>
<dbReference type="PANTHER" id="PTHR13439:SF0">
    <property type="entry name" value="TOPOISOMERASE I DAMAGE AFFECTED PROTEIN 4"/>
    <property type="match status" value="1"/>
</dbReference>
<feature type="domain" description="TLC" evidence="7">
    <location>
        <begin position="63"/>
        <end position="268"/>
    </location>
</feature>
<dbReference type="GO" id="GO:0016020">
    <property type="term" value="C:membrane"/>
    <property type="evidence" value="ECO:0007669"/>
    <property type="project" value="UniProtKB-SubCell"/>
</dbReference>
<dbReference type="Pfam" id="PF03798">
    <property type="entry name" value="TRAM_LAG1_CLN8"/>
    <property type="match status" value="1"/>
</dbReference>
<keyword evidence="2 5" id="KW-0812">Transmembrane</keyword>
<dbReference type="AlphaFoldDB" id="A0A251VN02"/>
<dbReference type="EMBL" id="CM007890">
    <property type="protein sequence ID" value="OTG36945.1"/>
    <property type="molecule type" value="Genomic_DNA"/>
</dbReference>
<sequence length="274" mass="31412">MDERVLNHGYPGLSIIADHATSSNQIRWLISVFGGVIVCKIAYELTGIISPLVFKGFNKLDNKQKLEWKNRGFSTFHALFAAIGSVYLLVFTNLFDEQAKEELIVNRSSAASDTLLGMSIGYFFSDLAMIIWTYPTLGGVEYLLHHGLSLFAIIQSLISGQVQFYILMVLFTEITTPFVNLRWYLDVAGMKNSTLYLLNGIAMFIGWLVARVILFVYFFYHMFTHFDQVKYVFYPMGYYTLLTVPPALAMMNLFWFWKIAKGMIKTLTKLRKQS</sequence>
<dbReference type="InterPro" id="IPR050846">
    <property type="entry name" value="TLCD"/>
</dbReference>
<reference evidence="9" key="2">
    <citation type="submission" date="2017-02" db="EMBL/GenBank/DDBJ databases">
        <title>Sunflower complete genome.</title>
        <authorList>
            <person name="Langlade N."/>
            <person name="Munos S."/>
        </authorList>
    </citation>
    <scope>NUCLEOTIDE SEQUENCE [LARGE SCALE GENOMIC DNA]</scope>
    <source>
        <tissue evidence="9">Leaves</tissue>
    </source>
</reference>
<reference evidence="8 10" key="1">
    <citation type="journal article" date="2017" name="Nature">
        <title>The sunflower genome provides insights into oil metabolism, flowering and Asterid evolution.</title>
        <authorList>
            <person name="Badouin H."/>
            <person name="Gouzy J."/>
            <person name="Grassa C.J."/>
            <person name="Murat F."/>
            <person name="Staton S.E."/>
            <person name="Cottret L."/>
            <person name="Lelandais-Briere C."/>
            <person name="Owens G.L."/>
            <person name="Carrere S."/>
            <person name="Mayjonade B."/>
            <person name="Legrand L."/>
            <person name="Gill N."/>
            <person name="Kane N.C."/>
            <person name="Bowers J.E."/>
            <person name="Hubner S."/>
            <person name="Bellec A."/>
            <person name="Berard A."/>
            <person name="Berges H."/>
            <person name="Blanchet N."/>
            <person name="Boniface M.C."/>
            <person name="Brunel D."/>
            <person name="Catrice O."/>
            <person name="Chaidir N."/>
            <person name="Claudel C."/>
            <person name="Donnadieu C."/>
            <person name="Faraut T."/>
            <person name="Fievet G."/>
            <person name="Helmstetter N."/>
            <person name="King M."/>
            <person name="Knapp S.J."/>
            <person name="Lai Z."/>
            <person name="Le Paslier M.C."/>
            <person name="Lippi Y."/>
            <person name="Lorenzon L."/>
            <person name="Mandel J.R."/>
            <person name="Marage G."/>
            <person name="Marchand G."/>
            <person name="Marquand E."/>
            <person name="Bret-Mestries E."/>
            <person name="Morien E."/>
            <person name="Nambeesan S."/>
            <person name="Nguyen T."/>
            <person name="Pegot-Espagnet P."/>
            <person name="Pouilly N."/>
            <person name="Raftis F."/>
            <person name="Sallet E."/>
            <person name="Schiex T."/>
            <person name="Thomas J."/>
            <person name="Vandecasteele C."/>
            <person name="Vares D."/>
            <person name="Vear F."/>
            <person name="Vautrin S."/>
            <person name="Crespi M."/>
            <person name="Mangin B."/>
            <person name="Burke J.M."/>
            <person name="Salse J."/>
            <person name="Munos S."/>
            <person name="Vincourt P."/>
            <person name="Rieseberg L.H."/>
            <person name="Langlade N.B."/>
        </authorList>
    </citation>
    <scope>NUCLEOTIDE SEQUENCE [LARGE SCALE GENOMIC DNA]</scope>
    <source>
        <strain evidence="10">cv. SF193</strain>
        <tissue evidence="8">Leaves</tissue>
    </source>
</reference>
<feature type="transmembrane region" description="Helical" evidence="6">
    <location>
        <begin position="197"/>
        <end position="220"/>
    </location>
</feature>
<evidence type="ECO:0000313" key="9">
    <source>
        <dbReference type="EMBL" id="OTG36945.1"/>
    </source>
</evidence>
<comment type="subcellular location">
    <subcellularLocation>
        <location evidence="1">Membrane</location>
        <topology evidence="1">Multi-pass membrane protein</topology>
    </subcellularLocation>
</comment>
<evidence type="ECO:0000256" key="3">
    <source>
        <dbReference type="ARBA" id="ARBA00022989"/>
    </source>
</evidence>
<feature type="transmembrane region" description="Helical" evidence="6">
    <location>
        <begin position="232"/>
        <end position="257"/>
    </location>
</feature>
<dbReference type="Proteomes" id="UP000215914">
    <property type="component" value="Chromosome 1"/>
</dbReference>
<evidence type="ECO:0000256" key="2">
    <source>
        <dbReference type="ARBA" id="ARBA00022692"/>
    </source>
</evidence>
<feature type="transmembrane region" description="Helical" evidence="6">
    <location>
        <begin position="28"/>
        <end position="54"/>
    </location>
</feature>
<evidence type="ECO:0000256" key="1">
    <source>
        <dbReference type="ARBA" id="ARBA00004141"/>
    </source>
</evidence>
<feature type="transmembrane region" description="Helical" evidence="6">
    <location>
        <begin position="164"/>
        <end position="185"/>
    </location>
</feature>
<proteinExistence type="predicted"/>
<evidence type="ECO:0000259" key="7">
    <source>
        <dbReference type="PROSITE" id="PS50922"/>
    </source>
</evidence>
<name>A0A251VN02_HELAN</name>
<dbReference type="InterPro" id="IPR006634">
    <property type="entry name" value="TLC-dom"/>
</dbReference>
<dbReference type="PROSITE" id="PS50922">
    <property type="entry name" value="TLC"/>
    <property type="match status" value="1"/>
</dbReference>
<dbReference type="OMA" id="MPVYYSH"/>
<dbReference type="Gramene" id="mRNA:HanXRQr2_Chr01g0020231">
    <property type="protein sequence ID" value="mRNA:HanXRQr2_Chr01g0020231"/>
    <property type="gene ID" value="HanXRQr2_Chr01g0020231"/>
</dbReference>
<dbReference type="EMBL" id="MNCJ02000316">
    <property type="protein sequence ID" value="KAF5821902.1"/>
    <property type="molecule type" value="Genomic_DNA"/>
</dbReference>
<reference evidence="8" key="3">
    <citation type="submission" date="2020-06" db="EMBL/GenBank/DDBJ databases">
        <title>Helianthus annuus Genome sequencing and assembly Release 2.</title>
        <authorList>
            <person name="Gouzy J."/>
            <person name="Langlade N."/>
            <person name="Munos S."/>
        </authorList>
    </citation>
    <scope>NUCLEOTIDE SEQUENCE</scope>
    <source>
        <tissue evidence="8">Leaves</tissue>
    </source>
</reference>
<dbReference type="PANTHER" id="PTHR13439">
    <property type="entry name" value="CT120 PROTEIN"/>
    <property type="match status" value="1"/>
</dbReference>
<dbReference type="GO" id="GO:0055088">
    <property type="term" value="P:lipid homeostasis"/>
    <property type="evidence" value="ECO:0000318"/>
    <property type="project" value="GO_Central"/>
</dbReference>
<evidence type="ECO:0000313" key="10">
    <source>
        <dbReference type="Proteomes" id="UP000215914"/>
    </source>
</evidence>
<evidence type="ECO:0000313" key="8">
    <source>
        <dbReference type="EMBL" id="KAF5821902.1"/>
    </source>
</evidence>
<organism evidence="9 10">
    <name type="scientific">Helianthus annuus</name>
    <name type="common">Common sunflower</name>
    <dbReference type="NCBI Taxonomy" id="4232"/>
    <lineage>
        <taxon>Eukaryota</taxon>
        <taxon>Viridiplantae</taxon>
        <taxon>Streptophyta</taxon>
        <taxon>Embryophyta</taxon>
        <taxon>Tracheophyta</taxon>
        <taxon>Spermatophyta</taxon>
        <taxon>Magnoliopsida</taxon>
        <taxon>eudicotyledons</taxon>
        <taxon>Gunneridae</taxon>
        <taxon>Pentapetalae</taxon>
        <taxon>asterids</taxon>
        <taxon>campanulids</taxon>
        <taxon>Asterales</taxon>
        <taxon>Asteraceae</taxon>
        <taxon>Asteroideae</taxon>
        <taxon>Heliantheae alliance</taxon>
        <taxon>Heliantheae</taxon>
        <taxon>Helianthus</taxon>
    </lineage>
</organism>
<dbReference type="STRING" id="4232.A0A251VN02"/>
<dbReference type="SMART" id="SM00724">
    <property type="entry name" value="TLC"/>
    <property type="match status" value="1"/>
</dbReference>